<proteinExistence type="predicted"/>
<evidence type="ECO:0000313" key="3">
    <source>
        <dbReference type="Proteomes" id="UP001345013"/>
    </source>
</evidence>
<feature type="compositionally biased region" description="Polar residues" evidence="1">
    <location>
        <begin position="1"/>
        <end position="11"/>
    </location>
</feature>
<dbReference type="EMBL" id="JAVRRG010000009">
    <property type="protein sequence ID" value="KAK5099699.1"/>
    <property type="molecule type" value="Genomic_DNA"/>
</dbReference>
<name>A0ABR0KLE9_9EURO</name>
<accession>A0ABR0KLE9</accession>
<keyword evidence="3" id="KW-1185">Reference proteome</keyword>
<feature type="region of interest" description="Disordered" evidence="1">
    <location>
        <begin position="1"/>
        <end position="45"/>
    </location>
</feature>
<comment type="caution">
    <text evidence="2">The sequence shown here is derived from an EMBL/GenBank/DDBJ whole genome shotgun (WGS) entry which is preliminary data.</text>
</comment>
<gene>
    <name evidence="2" type="ORF">LTR24_001358</name>
</gene>
<feature type="compositionally biased region" description="Basic and acidic residues" evidence="1">
    <location>
        <begin position="25"/>
        <end position="34"/>
    </location>
</feature>
<sequence>MNQIPDESTSYYDIMSDPRRRGKGRAADGERPDSHSTAPTTRLPMHEEHWQPNTMQTQHHSGSASSPSFVTYLSNPIYPIVAAITQFQREQHENSRDVRRTKDAEISALQDECRTLAELVRKRDQENAWLHKRARQIQEESDVIVAGKVTEERQSYSKSMLVKNERIETLQKKCGIQAKIIQGMNNHMAMRVIMAPEMSDGRRLLKRRASAADLH</sequence>
<evidence type="ECO:0000313" key="2">
    <source>
        <dbReference type="EMBL" id="KAK5099699.1"/>
    </source>
</evidence>
<dbReference type="Proteomes" id="UP001345013">
    <property type="component" value="Unassembled WGS sequence"/>
</dbReference>
<organism evidence="2 3">
    <name type="scientific">Lithohypha guttulata</name>
    <dbReference type="NCBI Taxonomy" id="1690604"/>
    <lineage>
        <taxon>Eukaryota</taxon>
        <taxon>Fungi</taxon>
        <taxon>Dikarya</taxon>
        <taxon>Ascomycota</taxon>
        <taxon>Pezizomycotina</taxon>
        <taxon>Eurotiomycetes</taxon>
        <taxon>Chaetothyriomycetidae</taxon>
        <taxon>Chaetothyriales</taxon>
        <taxon>Trichomeriaceae</taxon>
        <taxon>Lithohypha</taxon>
    </lineage>
</organism>
<reference evidence="2 3" key="1">
    <citation type="submission" date="2023-08" db="EMBL/GenBank/DDBJ databases">
        <title>Black Yeasts Isolated from many extreme environments.</title>
        <authorList>
            <person name="Coleine C."/>
            <person name="Stajich J.E."/>
            <person name="Selbmann L."/>
        </authorList>
    </citation>
    <scope>NUCLEOTIDE SEQUENCE [LARGE SCALE GENOMIC DNA]</scope>
    <source>
        <strain evidence="2 3">CCFEE 5885</strain>
    </source>
</reference>
<protein>
    <submittedName>
        <fullName evidence="2">Uncharacterized protein</fullName>
    </submittedName>
</protein>
<evidence type="ECO:0000256" key="1">
    <source>
        <dbReference type="SAM" id="MobiDB-lite"/>
    </source>
</evidence>